<feature type="compositionally biased region" description="Basic and acidic residues" evidence="5">
    <location>
        <begin position="152"/>
        <end position="164"/>
    </location>
</feature>
<dbReference type="EMBL" id="UYJE01002282">
    <property type="protein sequence ID" value="VDI09384.1"/>
    <property type="molecule type" value="Genomic_DNA"/>
</dbReference>
<keyword evidence="8" id="KW-1185">Reference proteome</keyword>
<dbReference type="AlphaFoldDB" id="A0A8B6CV61"/>
<comment type="caution">
    <text evidence="7">The sequence shown here is derived from an EMBL/GenBank/DDBJ whole genome shotgun (WGS) entry which is preliminary data.</text>
</comment>
<sequence length="385" mass="44187">MVKNRQFQQPNLPEEPMQTEKEDDSLHASFNVELPFDIPSDVEEENIADDSVYDDDEDVPAGPVTYTVIDNATQRGKPKLVDNIGFSYTLKTEKNGARTWQCSVRNKTIHCGVIVHEKDGVFIPPSIQHNHTAAPGTLTATKIKVTTPVHSENVRSGRERKDTNKMSNNVNTADSMIISLDKITDRSKEHSISNSCEIEDRVRNLEKSNRKLESENFELKEKFLELQSHSMKYNLTFGGIRNQDGYEENTEDVLRSFLLEEMEIPNVGDIQFQNLHRLGERSDGKERSIIGCFTRFSDHERVNRAAASKLKNKPQFSIYQQYPREINERHKKLIPKMKEFKRQRRHAKLVYDKLLVDGEVYNLDARCEAPPTIPGQPLPNNDGDY</sequence>
<keyword evidence="2" id="KW-0863">Zinc-finger</keyword>
<feature type="compositionally biased region" description="Polar residues" evidence="5">
    <location>
        <begin position="1"/>
        <end position="11"/>
    </location>
</feature>
<dbReference type="Pfam" id="PF04500">
    <property type="entry name" value="FLYWCH"/>
    <property type="match status" value="1"/>
</dbReference>
<accession>A0A8B6CV61</accession>
<dbReference type="OrthoDB" id="6162297at2759"/>
<dbReference type="PANTHER" id="PTHR20956">
    <property type="entry name" value="HEH2P"/>
    <property type="match status" value="1"/>
</dbReference>
<dbReference type="Gene3D" id="3.30.70.1820">
    <property type="entry name" value="L1 transposable element, RRM domain"/>
    <property type="match status" value="1"/>
</dbReference>
<feature type="region of interest" description="Disordered" evidence="5">
    <location>
        <begin position="149"/>
        <end position="168"/>
    </location>
</feature>
<gene>
    <name evidence="7" type="ORF">MGAL_10B053578</name>
</gene>
<evidence type="ECO:0000256" key="5">
    <source>
        <dbReference type="SAM" id="MobiDB-lite"/>
    </source>
</evidence>
<protein>
    <recommendedName>
        <fullName evidence="6">FLYWCH-type domain-containing protein</fullName>
    </recommendedName>
</protein>
<evidence type="ECO:0000256" key="1">
    <source>
        <dbReference type="ARBA" id="ARBA00022723"/>
    </source>
</evidence>
<keyword evidence="1" id="KW-0479">Metal-binding</keyword>
<keyword evidence="4" id="KW-0175">Coiled coil</keyword>
<feature type="region of interest" description="Disordered" evidence="5">
    <location>
        <begin position="1"/>
        <end position="26"/>
    </location>
</feature>
<name>A0A8B6CV61_MYTGA</name>
<feature type="coiled-coil region" evidence="4">
    <location>
        <begin position="202"/>
        <end position="229"/>
    </location>
</feature>
<evidence type="ECO:0000313" key="7">
    <source>
        <dbReference type="EMBL" id="VDI09384.1"/>
    </source>
</evidence>
<dbReference type="PANTHER" id="PTHR20956:SF12">
    <property type="entry name" value="FLYWCH-TYPE DOMAIN-CONTAINING PROTEIN"/>
    <property type="match status" value="1"/>
</dbReference>
<keyword evidence="3" id="KW-0862">Zinc</keyword>
<organism evidence="7 8">
    <name type="scientific">Mytilus galloprovincialis</name>
    <name type="common">Mediterranean mussel</name>
    <dbReference type="NCBI Taxonomy" id="29158"/>
    <lineage>
        <taxon>Eukaryota</taxon>
        <taxon>Metazoa</taxon>
        <taxon>Spiralia</taxon>
        <taxon>Lophotrochozoa</taxon>
        <taxon>Mollusca</taxon>
        <taxon>Bivalvia</taxon>
        <taxon>Autobranchia</taxon>
        <taxon>Pteriomorphia</taxon>
        <taxon>Mytilida</taxon>
        <taxon>Mytiloidea</taxon>
        <taxon>Mytilidae</taxon>
        <taxon>Mytilinae</taxon>
        <taxon>Mytilus</taxon>
    </lineage>
</organism>
<proteinExistence type="predicted"/>
<evidence type="ECO:0000256" key="4">
    <source>
        <dbReference type="SAM" id="Coils"/>
    </source>
</evidence>
<dbReference type="Gene3D" id="2.20.25.240">
    <property type="match status" value="1"/>
</dbReference>
<reference evidence="7" key="1">
    <citation type="submission" date="2018-11" db="EMBL/GenBank/DDBJ databases">
        <authorList>
            <person name="Alioto T."/>
            <person name="Alioto T."/>
        </authorList>
    </citation>
    <scope>NUCLEOTIDE SEQUENCE</scope>
</reference>
<evidence type="ECO:0000256" key="2">
    <source>
        <dbReference type="ARBA" id="ARBA00022771"/>
    </source>
</evidence>
<evidence type="ECO:0000256" key="3">
    <source>
        <dbReference type="ARBA" id="ARBA00022833"/>
    </source>
</evidence>
<dbReference type="GO" id="GO:0008270">
    <property type="term" value="F:zinc ion binding"/>
    <property type="evidence" value="ECO:0007669"/>
    <property type="project" value="UniProtKB-KW"/>
</dbReference>
<dbReference type="Proteomes" id="UP000596742">
    <property type="component" value="Unassembled WGS sequence"/>
</dbReference>
<evidence type="ECO:0000313" key="8">
    <source>
        <dbReference type="Proteomes" id="UP000596742"/>
    </source>
</evidence>
<feature type="domain" description="FLYWCH-type" evidence="6">
    <location>
        <begin position="73"/>
        <end position="131"/>
    </location>
</feature>
<evidence type="ECO:0000259" key="6">
    <source>
        <dbReference type="Pfam" id="PF04500"/>
    </source>
</evidence>
<dbReference type="InterPro" id="IPR007588">
    <property type="entry name" value="Znf_FLYWCH"/>
</dbReference>